<keyword evidence="10" id="KW-1185">Reference proteome</keyword>
<dbReference type="SMART" id="SM00066">
    <property type="entry name" value="GAL4"/>
    <property type="match status" value="1"/>
</dbReference>
<keyword evidence="7" id="KW-1133">Transmembrane helix</keyword>
<keyword evidence="7" id="KW-0472">Membrane</keyword>
<feature type="domain" description="Zn(2)-C6 fungal-type" evidence="8">
    <location>
        <begin position="22"/>
        <end position="51"/>
    </location>
</feature>
<dbReference type="AlphaFoldDB" id="A0AAD6G9W5"/>
<dbReference type="GO" id="GO:0003677">
    <property type="term" value="F:DNA binding"/>
    <property type="evidence" value="ECO:0007669"/>
    <property type="project" value="UniProtKB-KW"/>
</dbReference>
<dbReference type="InterPro" id="IPR001138">
    <property type="entry name" value="Zn2Cys6_DnaBD"/>
</dbReference>
<evidence type="ECO:0000256" key="2">
    <source>
        <dbReference type="ARBA" id="ARBA00023015"/>
    </source>
</evidence>
<dbReference type="CDD" id="cd12148">
    <property type="entry name" value="fungal_TF_MHR"/>
    <property type="match status" value="1"/>
</dbReference>
<dbReference type="Gene3D" id="4.10.240.10">
    <property type="entry name" value="Zn(2)-C6 fungal-type DNA-binding domain"/>
    <property type="match status" value="1"/>
</dbReference>
<dbReference type="GO" id="GO:0000981">
    <property type="term" value="F:DNA-binding transcription factor activity, RNA polymerase II-specific"/>
    <property type="evidence" value="ECO:0007669"/>
    <property type="project" value="InterPro"/>
</dbReference>
<dbReference type="GO" id="GO:0006351">
    <property type="term" value="P:DNA-templated transcription"/>
    <property type="evidence" value="ECO:0007669"/>
    <property type="project" value="InterPro"/>
</dbReference>
<proteinExistence type="predicted"/>
<dbReference type="SUPFAM" id="SSF57701">
    <property type="entry name" value="Zn2/Cys6 DNA-binding domain"/>
    <property type="match status" value="1"/>
</dbReference>
<dbReference type="Pfam" id="PF04082">
    <property type="entry name" value="Fungal_trans"/>
    <property type="match status" value="1"/>
</dbReference>
<dbReference type="PROSITE" id="PS50048">
    <property type="entry name" value="ZN2_CY6_FUNGAL_2"/>
    <property type="match status" value="1"/>
</dbReference>
<evidence type="ECO:0000256" key="4">
    <source>
        <dbReference type="ARBA" id="ARBA00023163"/>
    </source>
</evidence>
<keyword evidence="3" id="KW-0238">DNA-binding</keyword>
<reference evidence="9 10" key="1">
    <citation type="journal article" date="2023" name="IMA Fungus">
        <title>Comparative genomic study of the Penicillium genus elucidates a diverse pangenome and 15 lateral gene transfer events.</title>
        <authorList>
            <person name="Petersen C."/>
            <person name="Sorensen T."/>
            <person name="Nielsen M.R."/>
            <person name="Sondergaard T.E."/>
            <person name="Sorensen J.L."/>
            <person name="Fitzpatrick D.A."/>
            <person name="Frisvad J.C."/>
            <person name="Nielsen K.L."/>
        </authorList>
    </citation>
    <scope>NUCLEOTIDE SEQUENCE [LARGE SCALE GENOMIC DNA]</scope>
    <source>
        <strain evidence="9 10">IBT 35679</strain>
    </source>
</reference>
<dbReference type="EMBL" id="JAQIZZ010000008">
    <property type="protein sequence ID" value="KAJ5524497.1"/>
    <property type="molecule type" value="Genomic_DNA"/>
</dbReference>
<dbReference type="PANTHER" id="PTHR46910:SF5">
    <property type="entry name" value="ZN(II)2CYS6 TRANSCRIPTION FACTOR (EUROFUNG)"/>
    <property type="match status" value="1"/>
</dbReference>
<evidence type="ECO:0000256" key="1">
    <source>
        <dbReference type="ARBA" id="ARBA00022723"/>
    </source>
</evidence>
<dbReference type="PROSITE" id="PS00463">
    <property type="entry name" value="ZN2_CY6_FUNGAL_1"/>
    <property type="match status" value="1"/>
</dbReference>
<dbReference type="InterPro" id="IPR050987">
    <property type="entry name" value="AtrR-like"/>
</dbReference>
<dbReference type="InterPro" id="IPR036864">
    <property type="entry name" value="Zn2-C6_fun-type_DNA-bd_sf"/>
</dbReference>
<keyword evidence="5" id="KW-0539">Nucleus</keyword>
<sequence length="752" mass="83660">MEPEGSDHDEYEALNNGLSRRACDQCRTRKIRCDKRSPCSNCRSSKVVCRSTGEGQKPQQQRRRVLISSQYEKKIDLIEERLGNIEKALQELVTVSRLNGARPPNFSASSQPSPLLRVKVDSPATKSDQANLKGPGYTSNPAIEQHDPSSGFEGNSSLAAHSAYAREFLESAFSHSTPEVLSSPKINEALSSLRQIVEMQNKQREIDPQRAQFPDQENRLGVRCDVRQLELPPLSAVLTVLRTLKEHPTSSFSGYIPFFEIDYFIEKCRDVYFSTDDYSDAAFIAATFGLYSIFIELSFSEKEPAPRNEYNQYVQMCKDGLEAALANLNILMPATHEYIVALSLGAIHGIEISKPSLSWTLASTAMHMCQTLGYHRISSMEHDSQSVQKEKQCLFWSVYTILNLMSLRLGRASVIQDFDIALPSPFETFPCNDIWGHICALWTKQAMIQNKVYTTLYSPAALNQPESVRVSYARSLAAEMNSTIIEPFELMMSSDQRLCEVDTLYLQCDKVSRLAMLTLIYRAIPAPAGTGSSSTFIPECVETARAALEHHQMCFGSIGENNKIMQRSYMHWAILVSPFVPFIVIFCHVIATSDIKDLTLLEDFVASLHTLCSISQSVDRLHNICSVFGTVARLYVEAKTRNKAGEDAGLASVGQEFDVYLSALGLAPSNAISSGQGHFQPDATLATHVGVPESTTHMTEAAGPLLQPQGQSQEAMSEAEMMQATQLGNWFSGNQYMMGLLEEDLFQFNPNI</sequence>
<evidence type="ECO:0000259" key="8">
    <source>
        <dbReference type="PROSITE" id="PS50048"/>
    </source>
</evidence>
<evidence type="ECO:0000256" key="6">
    <source>
        <dbReference type="SAM" id="MobiDB-lite"/>
    </source>
</evidence>
<dbReference type="CDD" id="cd00067">
    <property type="entry name" value="GAL4"/>
    <property type="match status" value="1"/>
</dbReference>
<gene>
    <name evidence="9" type="ORF">N7494_011147</name>
</gene>
<evidence type="ECO:0000256" key="5">
    <source>
        <dbReference type="ARBA" id="ARBA00023242"/>
    </source>
</evidence>
<feature type="region of interest" description="Disordered" evidence="6">
    <location>
        <begin position="122"/>
        <end position="155"/>
    </location>
</feature>
<dbReference type="PANTHER" id="PTHR46910">
    <property type="entry name" value="TRANSCRIPTION FACTOR PDR1"/>
    <property type="match status" value="1"/>
</dbReference>
<evidence type="ECO:0000313" key="9">
    <source>
        <dbReference type="EMBL" id="KAJ5524497.1"/>
    </source>
</evidence>
<feature type="transmembrane region" description="Helical" evidence="7">
    <location>
        <begin position="569"/>
        <end position="591"/>
    </location>
</feature>
<evidence type="ECO:0000256" key="7">
    <source>
        <dbReference type="SAM" id="Phobius"/>
    </source>
</evidence>
<dbReference type="Pfam" id="PF00172">
    <property type="entry name" value="Zn_clus"/>
    <property type="match status" value="1"/>
</dbReference>
<dbReference type="InterPro" id="IPR007219">
    <property type="entry name" value="XnlR_reg_dom"/>
</dbReference>
<keyword evidence="1" id="KW-0479">Metal-binding</keyword>
<organism evidence="9 10">
    <name type="scientific">Penicillium frequentans</name>
    <dbReference type="NCBI Taxonomy" id="3151616"/>
    <lineage>
        <taxon>Eukaryota</taxon>
        <taxon>Fungi</taxon>
        <taxon>Dikarya</taxon>
        <taxon>Ascomycota</taxon>
        <taxon>Pezizomycotina</taxon>
        <taxon>Eurotiomycetes</taxon>
        <taxon>Eurotiomycetidae</taxon>
        <taxon>Eurotiales</taxon>
        <taxon>Aspergillaceae</taxon>
        <taxon>Penicillium</taxon>
    </lineage>
</organism>
<dbReference type="SMART" id="SM00906">
    <property type="entry name" value="Fungal_trans"/>
    <property type="match status" value="1"/>
</dbReference>
<accession>A0AAD6G9W5</accession>
<dbReference type="Proteomes" id="UP001220324">
    <property type="component" value="Unassembled WGS sequence"/>
</dbReference>
<name>A0AAD6G9W5_9EURO</name>
<keyword evidence="4" id="KW-0804">Transcription</keyword>
<dbReference type="GO" id="GO:0008270">
    <property type="term" value="F:zinc ion binding"/>
    <property type="evidence" value="ECO:0007669"/>
    <property type="project" value="InterPro"/>
</dbReference>
<evidence type="ECO:0000256" key="3">
    <source>
        <dbReference type="ARBA" id="ARBA00023125"/>
    </source>
</evidence>
<keyword evidence="2" id="KW-0805">Transcription regulation</keyword>
<comment type="caution">
    <text evidence="9">The sequence shown here is derived from an EMBL/GenBank/DDBJ whole genome shotgun (WGS) entry which is preliminary data.</text>
</comment>
<keyword evidence="7" id="KW-0812">Transmembrane</keyword>
<evidence type="ECO:0000313" key="10">
    <source>
        <dbReference type="Proteomes" id="UP001220324"/>
    </source>
</evidence>
<protein>
    <submittedName>
        <fullName evidence="9">Transcriptional regulator family: Fungal Specific TF</fullName>
    </submittedName>
</protein>